<accession>A0A521ADP1</accession>
<dbReference type="EMBL" id="FXTN01000001">
    <property type="protein sequence ID" value="SMO32891.1"/>
    <property type="molecule type" value="Genomic_DNA"/>
</dbReference>
<protein>
    <submittedName>
        <fullName evidence="2">Uncharacterized protein</fullName>
    </submittedName>
</protein>
<feature type="signal peptide" evidence="1">
    <location>
        <begin position="1"/>
        <end position="23"/>
    </location>
</feature>
<keyword evidence="1" id="KW-0732">Signal</keyword>
<evidence type="ECO:0000313" key="3">
    <source>
        <dbReference type="Proteomes" id="UP000320300"/>
    </source>
</evidence>
<name>A0A521ADP1_9SPHI</name>
<evidence type="ECO:0000313" key="2">
    <source>
        <dbReference type="EMBL" id="SMO32891.1"/>
    </source>
</evidence>
<reference evidence="2 3" key="1">
    <citation type="submission" date="2017-05" db="EMBL/GenBank/DDBJ databases">
        <authorList>
            <person name="Varghese N."/>
            <person name="Submissions S."/>
        </authorList>
    </citation>
    <scope>NUCLEOTIDE SEQUENCE [LARGE SCALE GENOMIC DNA]</scope>
    <source>
        <strain evidence="2 3">DSM 19036</strain>
    </source>
</reference>
<dbReference type="RefSeq" id="WP_142526215.1">
    <property type="nucleotide sequence ID" value="NZ_FXTN01000001.1"/>
</dbReference>
<keyword evidence="3" id="KW-1185">Reference proteome</keyword>
<dbReference type="AlphaFoldDB" id="A0A521ADP1"/>
<feature type="chain" id="PRO_5022031920" evidence="1">
    <location>
        <begin position="24"/>
        <end position="239"/>
    </location>
</feature>
<organism evidence="2 3">
    <name type="scientific">Pedobacter westerhofensis</name>
    <dbReference type="NCBI Taxonomy" id="425512"/>
    <lineage>
        <taxon>Bacteria</taxon>
        <taxon>Pseudomonadati</taxon>
        <taxon>Bacteroidota</taxon>
        <taxon>Sphingobacteriia</taxon>
        <taxon>Sphingobacteriales</taxon>
        <taxon>Sphingobacteriaceae</taxon>
        <taxon>Pedobacter</taxon>
    </lineage>
</organism>
<dbReference type="Proteomes" id="UP000320300">
    <property type="component" value="Unassembled WGS sequence"/>
</dbReference>
<sequence length="239" mass="27349">MKNSLKTGILVLFVLLLPMICSAQEKISIDNCGKKKTIMFTANTIVPADNNILVQRGFLSPINKSGADVEVRLYGQESFSYSRLRQIKFYNDSLVIASYRIYIAPDSKNRAEALYEKQFQGLTFIGVKDGFRMYVQSYITVNKNKNEVSNLLCELLDSHITDIPTGDVLDELAKKKYTPRVCNECGPGQIIELKVGVRTRNYIDMYLRFDNTFVIEKSIKELGYRRQIFNILSKLDNIK</sequence>
<proteinExistence type="predicted"/>
<gene>
    <name evidence="2" type="ORF">SAMN06265348_10180</name>
</gene>
<evidence type="ECO:0000256" key="1">
    <source>
        <dbReference type="SAM" id="SignalP"/>
    </source>
</evidence>